<protein>
    <submittedName>
        <fullName evidence="2">Uncharacterized protein</fullName>
    </submittedName>
</protein>
<dbReference type="EMBL" id="JAODUO010000071">
    <property type="protein sequence ID" value="KAK2190712.1"/>
    <property type="molecule type" value="Genomic_DNA"/>
</dbReference>
<gene>
    <name evidence="2" type="ORF">NP493_73g04001</name>
</gene>
<dbReference type="AlphaFoldDB" id="A0AAD9P9Y9"/>
<dbReference type="Proteomes" id="UP001209878">
    <property type="component" value="Unassembled WGS sequence"/>
</dbReference>
<keyword evidence="3" id="KW-1185">Reference proteome</keyword>
<comment type="caution">
    <text evidence="2">The sequence shown here is derived from an EMBL/GenBank/DDBJ whole genome shotgun (WGS) entry which is preliminary data.</text>
</comment>
<evidence type="ECO:0000313" key="3">
    <source>
        <dbReference type="Proteomes" id="UP001209878"/>
    </source>
</evidence>
<accession>A0AAD9P9Y9</accession>
<reference evidence="2" key="1">
    <citation type="journal article" date="2023" name="Mol. Biol. Evol.">
        <title>Third-Generation Sequencing Reveals the Adaptive Role of the Epigenome in Three Deep-Sea Polychaetes.</title>
        <authorList>
            <person name="Perez M."/>
            <person name="Aroh O."/>
            <person name="Sun Y."/>
            <person name="Lan Y."/>
            <person name="Juniper S.K."/>
            <person name="Young C.R."/>
            <person name="Angers B."/>
            <person name="Qian P.Y."/>
        </authorList>
    </citation>
    <scope>NUCLEOTIDE SEQUENCE</scope>
    <source>
        <strain evidence="2">R07B-5</strain>
    </source>
</reference>
<evidence type="ECO:0000313" key="2">
    <source>
        <dbReference type="EMBL" id="KAK2190712.1"/>
    </source>
</evidence>
<feature type="region of interest" description="Disordered" evidence="1">
    <location>
        <begin position="1"/>
        <end position="22"/>
    </location>
</feature>
<proteinExistence type="predicted"/>
<sequence>MNSHFQEDFLAGSWEKPSGKEFEDWTSRRRQALDRLWAADD</sequence>
<organism evidence="2 3">
    <name type="scientific">Ridgeia piscesae</name>
    <name type="common">Tubeworm</name>
    <dbReference type="NCBI Taxonomy" id="27915"/>
    <lineage>
        <taxon>Eukaryota</taxon>
        <taxon>Metazoa</taxon>
        <taxon>Spiralia</taxon>
        <taxon>Lophotrochozoa</taxon>
        <taxon>Annelida</taxon>
        <taxon>Polychaeta</taxon>
        <taxon>Sedentaria</taxon>
        <taxon>Canalipalpata</taxon>
        <taxon>Sabellida</taxon>
        <taxon>Siboglinidae</taxon>
        <taxon>Ridgeia</taxon>
    </lineage>
</organism>
<name>A0AAD9P9Y9_RIDPI</name>
<evidence type="ECO:0000256" key="1">
    <source>
        <dbReference type="SAM" id="MobiDB-lite"/>
    </source>
</evidence>